<name>X0WEF8_9ZZZZ</name>
<feature type="non-terminal residue" evidence="1">
    <location>
        <position position="1"/>
    </location>
</feature>
<dbReference type="EMBL" id="BARS01035703">
    <property type="protein sequence ID" value="GAG21562.1"/>
    <property type="molecule type" value="Genomic_DNA"/>
</dbReference>
<gene>
    <name evidence="1" type="ORF">S01H1_54980</name>
</gene>
<dbReference type="AlphaFoldDB" id="X0WEF8"/>
<accession>X0WEF8</accession>
<proteinExistence type="predicted"/>
<reference evidence="1" key="1">
    <citation type="journal article" date="2014" name="Front. Microbiol.">
        <title>High frequency of phylogenetically diverse reductive dehalogenase-homologous genes in deep subseafloor sedimentary metagenomes.</title>
        <authorList>
            <person name="Kawai M."/>
            <person name="Futagami T."/>
            <person name="Toyoda A."/>
            <person name="Takaki Y."/>
            <person name="Nishi S."/>
            <person name="Hori S."/>
            <person name="Arai W."/>
            <person name="Tsubouchi T."/>
            <person name="Morono Y."/>
            <person name="Uchiyama I."/>
            <person name="Ito T."/>
            <person name="Fujiyama A."/>
            <person name="Inagaki F."/>
            <person name="Takami H."/>
        </authorList>
    </citation>
    <scope>NUCLEOTIDE SEQUENCE</scope>
    <source>
        <strain evidence="1">Expedition CK06-06</strain>
    </source>
</reference>
<protein>
    <submittedName>
        <fullName evidence="1">Uncharacterized protein</fullName>
    </submittedName>
</protein>
<sequence length="83" mass="9911">DVFRHDYHSNHTFFCWSIPHIALHEYIMKNTEAFDEYTGNVVKAWRAFDYGFFGFRKKKGSDELATAKKLNDISLESQKEFVW</sequence>
<organism evidence="1">
    <name type="scientific">marine sediment metagenome</name>
    <dbReference type="NCBI Taxonomy" id="412755"/>
    <lineage>
        <taxon>unclassified sequences</taxon>
        <taxon>metagenomes</taxon>
        <taxon>ecological metagenomes</taxon>
    </lineage>
</organism>
<comment type="caution">
    <text evidence="1">The sequence shown here is derived from an EMBL/GenBank/DDBJ whole genome shotgun (WGS) entry which is preliminary data.</text>
</comment>
<evidence type="ECO:0000313" key="1">
    <source>
        <dbReference type="EMBL" id="GAG21562.1"/>
    </source>
</evidence>